<accession>A0A3Q9KRY5</accession>
<dbReference type="PROSITE" id="PS50949">
    <property type="entry name" value="HTH_GNTR"/>
    <property type="match status" value="1"/>
</dbReference>
<evidence type="ECO:0000313" key="6">
    <source>
        <dbReference type="EMBL" id="QCN90200.1"/>
    </source>
</evidence>
<evidence type="ECO:0000256" key="1">
    <source>
        <dbReference type="ARBA" id="ARBA00023015"/>
    </source>
</evidence>
<dbReference type="Gene3D" id="1.20.120.530">
    <property type="entry name" value="GntR ligand-binding domain-like"/>
    <property type="match status" value="1"/>
</dbReference>
<dbReference type="SMART" id="SM00345">
    <property type="entry name" value="HTH_GNTR"/>
    <property type="match status" value="1"/>
</dbReference>
<dbReference type="AlphaFoldDB" id="A0A3Q9KRY5"/>
<name>A0A3Q9KRY5_STRGD</name>
<reference evidence="5 7" key="2">
    <citation type="submission" date="2018-12" db="EMBL/GenBank/DDBJ databases">
        <title>Streptomyces griseoviridis F1-27 complete genome.</title>
        <authorList>
            <person name="Mariita R.M."/>
            <person name="Sello J.K."/>
        </authorList>
    </citation>
    <scope>NUCLEOTIDE SEQUENCE [LARGE SCALE GENOMIC DNA]</scope>
    <source>
        <strain evidence="5 7">F1-27</strain>
    </source>
</reference>
<dbReference type="SMART" id="SM00895">
    <property type="entry name" value="FCD"/>
    <property type="match status" value="1"/>
</dbReference>
<dbReference type="Proteomes" id="UP000501753">
    <property type="component" value="Chromosome"/>
</dbReference>
<dbReference type="RefSeq" id="WP_127175866.1">
    <property type="nucleotide sequence ID" value="NZ_CP029078.1"/>
</dbReference>
<dbReference type="Proteomes" id="UP000271291">
    <property type="component" value="Chromosome"/>
</dbReference>
<keyword evidence="1" id="KW-0805">Transcription regulation</keyword>
<dbReference type="InterPro" id="IPR036390">
    <property type="entry name" value="WH_DNA-bd_sf"/>
</dbReference>
<dbReference type="SUPFAM" id="SSF46785">
    <property type="entry name" value="Winged helix' DNA-binding domain"/>
    <property type="match status" value="1"/>
</dbReference>
<dbReference type="SUPFAM" id="SSF48008">
    <property type="entry name" value="GntR ligand-binding domain-like"/>
    <property type="match status" value="1"/>
</dbReference>
<organism evidence="5 7">
    <name type="scientific">Streptomyces griseoviridis</name>
    <dbReference type="NCBI Taxonomy" id="45398"/>
    <lineage>
        <taxon>Bacteria</taxon>
        <taxon>Bacillati</taxon>
        <taxon>Actinomycetota</taxon>
        <taxon>Actinomycetes</taxon>
        <taxon>Kitasatosporales</taxon>
        <taxon>Streptomycetaceae</taxon>
        <taxon>Streptomyces</taxon>
    </lineage>
</organism>
<dbReference type="EMBL" id="CP029078">
    <property type="protein sequence ID" value="QCN90200.1"/>
    <property type="molecule type" value="Genomic_DNA"/>
</dbReference>
<feature type="domain" description="HTH gntR-type" evidence="4">
    <location>
        <begin position="24"/>
        <end position="94"/>
    </location>
</feature>
<keyword evidence="8" id="KW-1185">Reference proteome</keyword>
<dbReference type="GO" id="GO:0003677">
    <property type="term" value="F:DNA binding"/>
    <property type="evidence" value="ECO:0007669"/>
    <property type="project" value="UniProtKB-KW"/>
</dbReference>
<dbReference type="Pfam" id="PF00392">
    <property type="entry name" value="GntR"/>
    <property type="match status" value="1"/>
</dbReference>
<dbReference type="InterPro" id="IPR036388">
    <property type="entry name" value="WH-like_DNA-bd_sf"/>
</dbReference>
<dbReference type="GO" id="GO:0003700">
    <property type="term" value="F:DNA-binding transcription factor activity"/>
    <property type="evidence" value="ECO:0007669"/>
    <property type="project" value="InterPro"/>
</dbReference>
<keyword evidence="3" id="KW-0804">Transcription</keyword>
<dbReference type="KEGG" id="sgd:ELQ87_00530"/>
<dbReference type="EMBL" id="CP034687">
    <property type="protein sequence ID" value="AZS82950.1"/>
    <property type="molecule type" value="Genomic_DNA"/>
</dbReference>
<dbReference type="InterPro" id="IPR000524">
    <property type="entry name" value="Tscrpt_reg_HTH_GntR"/>
</dbReference>
<dbReference type="PANTHER" id="PTHR43537:SF5">
    <property type="entry name" value="UXU OPERON TRANSCRIPTIONAL REGULATOR"/>
    <property type="match status" value="1"/>
</dbReference>
<dbReference type="Gene3D" id="1.10.10.10">
    <property type="entry name" value="Winged helix-like DNA-binding domain superfamily/Winged helix DNA-binding domain"/>
    <property type="match status" value="1"/>
</dbReference>
<evidence type="ECO:0000313" key="7">
    <source>
        <dbReference type="Proteomes" id="UP000271291"/>
    </source>
</evidence>
<evidence type="ECO:0000256" key="3">
    <source>
        <dbReference type="ARBA" id="ARBA00023163"/>
    </source>
</evidence>
<dbReference type="InterPro" id="IPR008920">
    <property type="entry name" value="TF_FadR/GntR_C"/>
</dbReference>
<protein>
    <submittedName>
        <fullName evidence="5">FadR family transcriptional regulator</fullName>
    </submittedName>
    <submittedName>
        <fullName evidence="6">GntR family transcriptional regulator</fullName>
    </submittedName>
</protein>
<keyword evidence="2" id="KW-0238">DNA-binding</keyword>
<evidence type="ECO:0000313" key="5">
    <source>
        <dbReference type="EMBL" id="AZS82950.1"/>
    </source>
</evidence>
<proteinExistence type="predicted"/>
<sequence length="265" mass="29015">MEPEARTAAAHPLSSDRLTAIRRTSALDTVRARISLAVDLGLLAPGERLPNVPDTARALGVGEITVRRAFGALEREGVVQRRPGRNGGTFIADRPRHHTVAETAAYREDSARVRRLIDERTVLEAGFGHLAALRVDDGTLADLDRAVAAMDDATTWAEFHAADRRFHTAVARGAGLPDACAMYERVTGELYRYFLPYSMDYLRRSNQEHKDIRAALAAHDAPLAARLLSAHAAELHRTMYMGLSDRAAMAEEPDRSARTSPELGA</sequence>
<evidence type="ECO:0000313" key="8">
    <source>
        <dbReference type="Proteomes" id="UP000501753"/>
    </source>
</evidence>
<dbReference type="InterPro" id="IPR011711">
    <property type="entry name" value="GntR_C"/>
</dbReference>
<reference evidence="6 8" key="1">
    <citation type="submission" date="2018-04" db="EMBL/GenBank/DDBJ databases">
        <title>Complete genome sequences of Streptomyces griseoviridis K61 and characterization of antagonistic properties of biological control agents.</title>
        <authorList>
            <person name="Mariita R.M."/>
            <person name="Sello J.K."/>
        </authorList>
    </citation>
    <scope>NUCLEOTIDE SEQUENCE [LARGE SCALE GENOMIC DNA]</scope>
    <source>
        <strain evidence="6 8">K61</strain>
    </source>
</reference>
<gene>
    <name evidence="6" type="ORF">DDJ31_38830</name>
    <name evidence="5" type="ORF">ELQ87_00530</name>
</gene>
<dbReference type="CDD" id="cd07377">
    <property type="entry name" value="WHTH_GntR"/>
    <property type="match status" value="1"/>
</dbReference>
<dbReference type="OrthoDB" id="9784718at2"/>
<evidence type="ECO:0000256" key="2">
    <source>
        <dbReference type="ARBA" id="ARBA00023125"/>
    </source>
</evidence>
<evidence type="ECO:0000259" key="4">
    <source>
        <dbReference type="PROSITE" id="PS50949"/>
    </source>
</evidence>
<dbReference type="Pfam" id="PF07729">
    <property type="entry name" value="FCD"/>
    <property type="match status" value="1"/>
</dbReference>
<dbReference type="PANTHER" id="PTHR43537">
    <property type="entry name" value="TRANSCRIPTIONAL REGULATOR, GNTR FAMILY"/>
    <property type="match status" value="1"/>
</dbReference>